<feature type="transmembrane region" description="Helical" evidence="7">
    <location>
        <begin position="145"/>
        <end position="168"/>
    </location>
</feature>
<dbReference type="KEGG" id="dsh:Dshi_3107"/>
<proteinExistence type="inferred from homology"/>
<comment type="similarity">
    <text evidence="2">Belongs to the Rht family.</text>
</comment>
<dbReference type="Pfam" id="PF01810">
    <property type="entry name" value="LysE"/>
    <property type="match status" value="1"/>
</dbReference>
<keyword evidence="6 7" id="KW-0472">Membrane</keyword>
<organism evidence="8 9">
    <name type="scientific">Dinoroseobacter shibae (strain DSM 16493 / NCIMB 14021 / DFL 12)</name>
    <dbReference type="NCBI Taxonomy" id="398580"/>
    <lineage>
        <taxon>Bacteria</taxon>
        <taxon>Pseudomonadati</taxon>
        <taxon>Pseudomonadota</taxon>
        <taxon>Alphaproteobacteria</taxon>
        <taxon>Rhodobacterales</taxon>
        <taxon>Roseobacteraceae</taxon>
        <taxon>Dinoroseobacter</taxon>
    </lineage>
</organism>
<evidence type="ECO:0000256" key="5">
    <source>
        <dbReference type="ARBA" id="ARBA00022989"/>
    </source>
</evidence>
<evidence type="ECO:0000313" key="8">
    <source>
        <dbReference type="EMBL" id="ABV94840.1"/>
    </source>
</evidence>
<keyword evidence="5 7" id="KW-1133">Transmembrane helix</keyword>
<dbReference type="EMBL" id="CP000830">
    <property type="protein sequence ID" value="ABV94840.1"/>
    <property type="molecule type" value="Genomic_DNA"/>
</dbReference>
<dbReference type="GO" id="GO:0042970">
    <property type="term" value="F:homoserine transmembrane transporter activity"/>
    <property type="evidence" value="ECO:0007669"/>
    <property type="project" value="TreeGrafter"/>
</dbReference>
<evidence type="ECO:0000313" key="9">
    <source>
        <dbReference type="Proteomes" id="UP000006833"/>
    </source>
</evidence>
<evidence type="ECO:0000256" key="6">
    <source>
        <dbReference type="ARBA" id="ARBA00023136"/>
    </source>
</evidence>
<dbReference type="OrthoDB" id="9804822at2"/>
<dbReference type="RefSeq" id="WP_012179768.1">
    <property type="nucleotide sequence ID" value="NC_009952.1"/>
</dbReference>
<evidence type="ECO:0000256" key="1">
    <source>
        <dbReference type="ARBA" id="ARBA00004651"/>
    </source>
</evidence>
<gene>
    <name evidence="8" type="primary">rhtB</name>
    <name evidence="8" type="ordered locus">Dshi_3107</name>
</gene>
<dbReference type="PANTHER" id="PTHR30086:SF14">
    <property type="entry name" value="HOMOSERINE_HOMOSERINE LACTONE EFFLUX PROTEIN"/>
    <property type="match status" value="1"/>
</dbReference>
<keyword evidence="4 7" id="KW-0812">Transmembrane</keyword>
<dbReference type="InterPro" id="IPR001123">
    <property type="entry name" value="LeuE-type"/>
</dbReference>
<keyword evidence="9" id="KW-1185">Reference proteome</keyword>
<evidence type="ECO:0000256" key="4">
    <source>
        <dbReference type="ARBA" id="ARBA00022692"/>
    </source>
</evidence>
<evidence type="ECO:0000256" key="2">
    <source>
        <dbReference type="ARBA" id="ARBA00007928"/>
    </source>
</evidence>
<accession>A8LL91</accession>
<feature type="transmembrane region" description="Helical" evidence="7">
    <location>
        <begin position="40"/>
        <end position="65"/>
    </location>
</feature>
<dbReference type="Proteomes" id="UP000006833">
    <property type="component" value="Chromosome"/>
</dbReference>
<dbReference type="HOGENOM" id="CLU_079569_2_3_5"/>
<dbReference type="eggNOG" id="COG1280">
    <property type="taxonomic scope" value="Bacteria"/>
</dbReference>
<name>A8LL91_DINSH</name>
<dbReference type="AlphaFoldDB" id="A8LL91"/>
<dbReference type="PANTHER" id="PTHR30086">
    <property type="entry name" value="ARGININE EXPORTER PROTEIN ARGO"/>
    <property type="match status" value="1"/>
</dbReference>
<dbReference type="GO" id="GO:0005886">
    <property type="term" value="C:plasma membrane"/>
    <property type="evidence" value="ECO:0007669"/>
    <property type="project" value="UniProtKB-SubCell"/>
</dbReference>
<protein>
    <submittedName>
        <fullName evidence="8">Homoserine/homoserine lactone efflux protein</fullName>
    </submittedName>
</protein>
<reference evidence="9" key="1">
    <citation type="journal article" date="2010" name="ISME J.">
        <title>The complete genome sequence of the algal symbiont Dinoroseobacter shibae: a hitchhiker's guide to life in the sea.</title>
        <authorList>
            <person name="Wagner-Dobler I."/>
            <person name="Ballhausen B."/>
            <person name="Berger M."/>
            <person name="Brinkhoff T."/>
            <person name="Buchholz I."/>
            <person name="Bunk B."/>
            <person name="Cypionka H."/>
            <person name="Daniel R."/>
            <person name="Drepper T."/>
            <person name="Gerdts G."/>
            <person name="Hahnke S."/>
            <person name="Han C."/>
            <person name="Jahn D."/>
            <person name="Kalhoefer D."/>
            <person name="Kiss H."/>
            <person name="Klenk H.P."/>
            <person name="Kyrpides N."/>
            <person name="Liebl W."/>
            <person name="Liesegang H."/>
            <person name="Meincke L."/>
            <person name="Pati A."/>
            <person name="Petersen J."/>
            <person name="Piekarski T."/>
            <person name="Pommerenke C."/>
            <person name="Pradella S."/>
            <person name="Pukall R."/>
            <person name="Rabus R."/>
            <person name="Stackebrandt E."/>
            <person name="Thole S."/>
            <person name="Thompson L."/>
            <person name="Tielen P."/>
            <person name="Tomasch J."/>
            <person name="von Jan M."/>
            <person name="Wanphrut N."/>
            <person name="Wichels A."/>
            <person name="Zech H."/>
            <person name="Simon M."/>
        </authorList>
    </citation>
    <scope>NUCLEOTIDE SEQUENCE [LARGE SCALE GENOMIC DNA]</scope>
    <source>
        <strain evidence="9">DSM 16493 / NCIMB 14021 / DFL 12</strain>
    </source>
</reference>
<dbReference type="STRING" id="398580.Dshi_3107"/>
<comment type="subcellular location">
    <subcellularLocation>
        <location evidence="1">Cell membrane</location>
        <topology evidence="1">Multi-pass membrane protein</topology>
    </subcellularLocation>
</comment>
<feature type="transmembrane region" description="Helical" evidence="7">
    <location>
        <begin position="180"/>
        <end position="200"/>
    </location>
</feature>
<feature type="transmembrane region" description="Helical" evidence="7">
    <location>
        <begin position="112"/>
        <end position="133"/>
    </location>
</feature>
<sequence>MSFDAWTIFALFWALFVTTPGPNAVNCMSNGMTHGFRRSLWGVLAILTQASLFLALSALGVTALITAAPDVFRWVQLAGAFVLVALGIRAWRTARDPVKPQAGAGSIYGRAFLIATFNAKSLAGYIAAFSQFVQPDVPILSQMTVIVPTALTLTALSYTGYTALGAGLGKLAMGAILNFWVRRGLALCFIGYGIALGAYAPGGRT</sequence>
<keyword evidence="3" id="KW-1003">Cell membrane</keyword>
<feature type="transmembrane region" description="Helical" evidence="7">
    <location>
        <begin position="6"/>
        <end position="28"/>
    </location>
</feature>
<feature type="transmembrane region" description="Helical" evidence="7">
    <location>
        <begin position="71"/>
        <end position="91"/>
    </location>
</feature>
<evidence type="ECO:0000256" key="7">
    <source>
        <dbReference type="SAM" id="Phobius"/>
    </source>
</evidence>
<evidence type="ECO:0000256" key="3">
    <source>
        <dbReference type="ARBA" id="ARBA00022475"/>
    </source>
</evidence>